<gene>
    <name evidence="3" type="ORF">PRVXT_000398</name>
</gene>
<protein>
    <recommendedName>
        <fullName evidence="4">Lipoprotein</fullName>
    </recommendedName>
</protein>
<feature type="coiled-coil region" evidence="1">
    <location>
        <begin position="75"/>
        <end position="121"/>
    </location>
</feature>
<sequence>MKKKFTCILVLLIFAFALTGCGESSDEIEEEEYARKVNGLIREFVTVKTEFENFFDGFDQNLVNNLNNLRGNKWVEEIEETMDDVAEIINKITNLEAPKAVQELHNELVYVLENLEEAKNDIINSYEERDMRTFASSLQNYQRLLGDLLEVTEGIQSLLPESERTDFESDLDSK</sequence>
<feature type="chain" id="PRO_5043986349" description="Lipoprotein" evidence="2">
    <location>
        <begin position="20"/>
        <end position="174"/>
    </location>
</feature>
<name>A0AAU7VMD9_9FIRM</name>
<reference evidence="3" key="2">
    <citation type="submission" date="2024-06" db="EMBL/GenBank/DDBJ databases">
        <authorList>
            <person name="Petrova K.O."/>
            <person name="Toshchakov S.V."/>
            <person name="Boltjanskaja Y.V."/>
            <person name="Kevbrin V."/>
        </authorList>
    </citation>
    <scope>NUCLEOTIDE SEQUENCE</scope>
    <source>
        <strain evidence="3">Z-910T</strain>
    </source>
</reference>
<dbReference type="EMBL" id="CP158367">
    <property type="protein sequence ID" value="XBX75284.1"/>
    <property type="molecule type" value="Genomic_DNA"/>
</dbReference>
<keyword evidence="2" id="KW-0732">Signal</keyword>
<feature type="signal peptide" evidence="2">
    <location>
        <begin position="1"/>
        <end position="19"/>
    </location>
</feature>
<dbReference type="PROSITE" id="PS51257">
    <property type="entry name" value="PROKAR_LIPOPROTEIN"/>
    <property type="match status" value="1"/>
</dbReference>
<dbReference type="RefSeq" id="WP_350344029.1">
    <property type="nucleotide sequence ID" value="NZ_CP158367.1"/>
</dbReference>
<proteinExistence type="predicted"/>
<accession>A0AAU7VMD9</accession>
<evidence type="ECO:0000256" key="2">
    <source>
        <dbReference type="SAM" id="SignalP"/>
    </source>
</evidence>
<dbReference type="AlphaFoldDB" id="A0AAU7VMD9"/>
<reference evidence="3" key="1">
    <citation type="journal article" date="2013" name="Extremophiles">
        <title>Proteinivorax tanatarense gen. nov., sp. nov., an anaerobic, haloalkaliphilic, proteolytic bacterium isolated from a decaying algal bloom, and proposal of Proteinivoraceae fam. nov.</title>
        <authorList>
            <person name="Kevbrin V."/>
            <person name="Boltyanskaya Y."/>
            <person name="Zhilina T."/>
            <person name="Kolganova T."/>
            <person name="Lavrentjeva E."/>
            <person name="Kuznetsov B."/>
        </authorList>
    </citation>
    <scope>NUCLEOTIDE SEQUENCE</scope>
    <source>
        <strain evidence="3">Z-910T</strain>
    </source>
</reference>
<organism evidence="3">
    <name type="scientific">Proteinivorax tanatarense</name>
    <dbReference type="NCBI Taxonomy" id="1260629"/>
    <lineage>
        <taxon>Bacteria</taxon>
        <taxon>Bacillati</taxon>
        <taxon>Bacillota</taxon>
        <taxon>Clostridia</taxon>
        <taxon>Eubacteriales</taxon>
        <taxon>Proteinivoracaceae</taxon>
        <taxon>Proteinivorax</taxon>
    </lineage>
</organism>
<evidence type="ECO:0000256" key="1">
    <source>
        <dbReference type="SAM" id="Coils"/>
    </source>
</evidence>
<evidence type="ECO:0000313" key="3">
    <source>
        <dbReference type="EMBL" id="XBX75284.1"/>
    </source>
</evidence>
<keyword evidence="1" id="KW-0175">Coiled coil</keyword>
<evidence type="ECO:0008006" key="4">
    <source>
        <dbReference type="Google" id="ProtNLM"/>
    </source>
</evidence>